<dbReference type="AlphaFoldDB" id="A0A1I7MJH9"/>
<dbReference type="EMBL" id="FPCG01000003">
    <property type="protein sequence ID" value="SFV22088.1"/>
    <property type="molecule type" value="Genomic_DNA"/>
</dbReference>
<gene>
    <name evidence="2" type="ORF">SAMN04487966_103196</name>
</gene>
<dbReference type="SUPFAM" id="SSF69318">
    <property type="entry name" value="Integrin alpha N-terminal domain"/>
    <property type="match status" value="1"/>
</dbReference>
<dbReference type="Pfam" id="PF02557">
    <property type="entry name" value="VanY"/>
    <property type="match status" value="1"/>
</dbReference>
<sequence length="300" mass="32036">MAANAWRYGLILRYPQGTESITGYMYEPWHFRYVGPSLAAELKTRSITLLERYYDGRNPSVTTDASLAYAIAGQGATRNATFRGGYRGARSIPLGVPSDVVAAFTADWDVDGLQDVLMQRRDGTLVLRLGRRGGGFGGGVVVARGLTGRQLTVGRWASEGRDRLISVSSTGTVYRHTHSTGPVTGSTVIGRVAAPREVFLARLDGNSSMDLGIVDRNGTLRAYPSSSTRTLTGTSRVMATGWNSSTALHVVQGFDGPGTQTLLARRPSNGLLHARTLSSTGTLGAERGLVQGLASALIFR</sequence>
<keyword evidence="2" id="KW-0121">Carboxypeptidase</keyword>
<name>A0A1I7MJH9_9MICC</name>
<organism evidence="2 3">
    <name type="scientific">Micrococcus terreus</name>
    <dbReference type="NCBI Taxonomy" id="574650"/>
    <lineage>
        <taxon>Bacteria</taxon>
        <taxon>Bacillati</taxon>
        <taxon>Actinomycetota</taxon>
        <taxon>Actinomycetes</taxon>
        <taxon>Micrococcales</taxon>
        <taxon>Micrococcaceae</taxon>
        <taxon>Micrococcus</taxon>
    </lineage>
</organism>
<accession>A0A1I7MJH9</accession>
<dbReference type="Gene3D" id="3.30.1380.10">
    <property type="match status" value="1"/>
</dbReference>
<dbReference type="GO" id="GO:0006508">
    <property type="term" value="P:proteolysis"/>
    <property type="evidence" value="ECO:0007669"/>
    <property type="project" value="InterPro"/>
</dbReference>
<dbReference type="InterPro" id="IPR028994">
    <property type="entry name" value="Integrin_alpha_N"/>
</dbReference>
<reference evidence="2 3" key="1">
    <citation type="submission" date="2016-10" db="EMBL/GenBank/DDBJ databases">
        <authorList>
            <person name="de Groot N.N."/>
        </authorList>
    </citation>
    <scope>NUCLEOTIDE SEQUENCE [LARGE SCALE GENOMIC DNA]</scope>
    <source>
        <strain evidence="2 3">CGMCC 1.7054</strain>
    </source>
</reference>
<evidence type="ECO:0000313" key="3">
    <source>
        <dbReference type="Proteomes" id="UP000198881"/>
    </source>
</evidence>
<keyword evidence="3" id="KW-1185">Reference proteome</keyword>
<dbReference type="InterPro" id="IPR003709">
    <property type="entry name" value="VanY-like_core_dom"/>
</dbReference>
<dbReference type="GO" id="GO:0004180">
    <property type="term" value="F:carboxypeptidase activity"/>
    <property type="evidence" value="ECO:0007669"/>
    <property type="project" value="UniProtKB-KW"/>
</dbReference>
<dbReference type="Proteomes" id="UP000198881">
    <property type="component" value="Unassembled WGS sequence"/>
</dbReference>
<dbReference type="InterPro" id="IPR009045">
    <property type="entry name" value="Zn_M74/Hedgehog-like"/>
</dbReference>
<protein>
    <submittedName>
        <fullName evidence="2">D-alanyl-D-alanine carboxypeptidase</fullName>
    </submittedName>
</protein>
<keyword evidence="2" id="KW-0378">Hydrolase</keyword>
<dbReference type="STRING" id="574650.SAMN04487966_103196"/>
<proteinExistence type="predicted"/>
<evidence type="ECO:0000313" key="2">
    <source>
        <dbReference type="EMBL" id="SFV22088.1"/>
    </source>
</evidence>
<feature type="domain" description="D-alanyl-D-alanine carboxypeptidase-like core" evidence="1">
    <location>
        <begin position="1"/>
        <end position="35"/>
    </location>
</feature>
<keyword evidence="2" id="KW-0645">Protease</keyword>
<dbReference type="SUPFAM" id="SSF55166">
    <property type="entry name" value="Hedgehog/DD-peptidase"/>
    <property type="match status" value="1"/>
</dbReference>
<evidence type="ECO:0000259" key="1">
    <source>
        <dbReference type="Pfam" id="PF02557"/>
    </source>
</evidence>